<dbReference type="PANTHER" id="PTHR21731:SF1">
    <property type="entry name" value="SYNAPTONEMAL COMPLEX CENTRAL ELEMENT PROTEIN 1-LIKE"/>
    <property type="match status" value="1"/>
</dbReference>
<gene>
    <name evidence="6" type="primary">FAM107A</name>
</gene>
<reference evidence="6 7" key="1">
    <citation type="submission" date="2022-01" db="EMBL/GenBank/DDBJ databases">
        <title>A chromosome-scale genome assembly of the false clownfish, Amphiprion ocellaris.</title>
        <authorList>
            <person name="Ryu T."/>
        </authorList>
    </citation>
    <scope>NUCLEOTIDE SEQUENCE [LARGE SCALE GENOMIC DNA]</scope>
</reference>
<keyword evidence="7" id="KW-1185">Reference proteome</keyword>
<comment type="similarity">
    <text evidence="1">Belongs to the SYCE family.</text>
</comment>
<dbReference type="GO" id="GO:0007130">
    <property type="term" value="P:synaptonemal complex assembly"/>
    <property type="evidence" value="ECO:0007669"/>
    <property type="project" value="InterPro"/>
</dbReference>
<name>A0AAQ5YFW1_AMPOC</name>
<feature type="compositionally biased region" description="Basic and acidic residues" evidence="5">
    <location>
        <begin position="191"/>
        <end position="201"/>
    </location>
</feature>
<reference evidence="6" key="3">
    <citation type="submission" date="2025-09" db="UniProtKB">
        <authorList>
            <consortium name="Ensembl"/>
        </authorList>
    </citation>
    <scope>IDENTIFICATION</scope>
</reference>
<keyword evidence="2 4" id="KW-0175">Coiled coil</keyword>
<evidence type="ECO:0000256" key="3">
    <source>
        <dbReference type="ARBA" id="ARBA00023254"/>
    </source>
</evidence>
<organism evidence="6 7">
    <name type="scientific">Amphiprion ocellaris</name>
    <name type="common">Clown anemonefish</name>
    <dbReference type="NCBI Taxonomy" id="80972"/>
    <lineage>
        <taxon>Eukaryota</taxon>
        <taxon>Metazoa</taxon>
        <taxon>Chordata</taxon>
        <taxon>Craniata</taxon>
        <taxon>Vertebrata</taxon>
        <taxon>Euteleostomi</taxon>
        <taxon>Actinopterygii</taxon>
        <taxon>Neopterygii</taxon>
        <taxon>Teleostei</taxon>
        <taxon>Neoteleostei</taxon>
        <taxon>Acanthomorphata</taxon>
        <taxon>Ovalentaria</taxon>
        <taxon>Pomacentridae</taxon>
        <taxon>Amphiprion</taxon>
    </lineage>
</organism>
<evidence type="ECO:0000313" key="7">
    <source>
        <dbReference type="Proteomes" id="UP001501940"/>
    </source>
</evidence>
<dbReference type="PANTHER" id="PTHR21731">
    <property type="entry name" value="SYNAPTONEMAL COMPLEX CENTRAL ELEMENT PROTEIN 1-LIKE"/>
    <property type="match status" value="1"/>
</dbReference>
<protein>
    <recommendedName>
        <fullName evidence="8">Synaptonemal complex central element protein 1</fullName>
    </recommendedName>
</protein>
<evidence type="ECO:0000256" key="1">
    <source>
        <dbReference type="ARBA" id="ARBA00010094"/>
    </source>
</evidence>
<dbReference type="InterPro" id="IPR026676">
    <property type="entry name" value="SYCE1"/>
</dbReference>
<evidence type="ECO:0000256" key="4">
    <source>
        <dbReference type="SAM" id="Coils"/>
    </source>
</evidence>
<dbReference type="AlphaFoldDB" id="A0AAQ5YFW1"/>
<dbReference type="GO" id="GO:0000795">
    <property type="term" value="C:synaptonemal complex"/>
    <property type="evidence" value="ECO:0007669"/>
    <property type="project" value="InterPro"/>
</dbReference>
<accession>A0AAQ5YFW1</accession>
<dbReference type="GeneTree" id="ENSGT00390000017352"/>
<dbReference type="Proteomes" id="UP001501940">
    <property type="component" value="Chromosome 15"/>
</dbReference>
<feature type="coiled-coil region" evidence="4">
    <location>
        <begin position="27"/>
        <end position="142"/>
    </location>
</feature>
<feature type="region of interest" description="Disordered" evidence="5">
    <location>
        <begin position="191"/>
        <end position="214"/>
    </location>
</feature>
<evidence type="ECO:0000256" key="2">
    <source>
        <dbReference type="ARBA" id="ARBA00023054"/>
    </source>
</evidence>
<evidence type="ECO:0008006" key="8">
    <source>
        <dbReference type="Google" id="ProtNLM"/>
    </source>
</evidence>
<sequence>MHEPGGFSIEDMITPVKEGGEMQEPKVEQLMGKLRKLQQGKSALEEEIKELKSVNESLQKELETLQTEAYQLEGDLKEKEEVCSKLQFHCEKSEQDSARHLQQNKKSEELLEQHRCEIQELKLKHRKQRMRFENQLHQLIEQHKNLHSVFTPERLPDEIETATNAKGQLLSADRTGAPPKRPPVCFLHRTTSEHRRPDADSGHGLSAPLGGVSV</sequence>
<dbReference type="Ensembl" id="ENSAOCT00000052851.1">
    <property type="protein sequence ID" value="ENSAOCP00000050485.1"/>
    <property type="gene ID" value="ENSAOCG00000007262.2"/>
</dbReference>
<keyword evidence="3" id="KW-0469">Meiosis</keyword>
<proteinExistence type="inferred from homology"/>
<evidence type="ECO:0000256" key="5">
    <source>
        <dbReference type="SAM" id="MobiDB-lite"/>
    </source>
</evidence>
<evidence type="ECO:0000313" key="6">
    <source>
        <dbReference type="Ensembl" id="ENSAOCP00000050485.1"/>
    </source>
</evidence>
<reference evidence="6" key="2">
    <citation type="submission" date="2025-08" db="UniProtKB">
        <authorList>
            <consortium name="Ensembl"/>
        </authorList>
    </citation>
    <scope>IDENTIFICATION</scope>
</reference>
<dbReference type="Pfam" id="PF15233">
    <property type="entry name" value="SYCE1"/>
    <property type="match status" value="1"/>
</dbReference>